<feature type="region of interest" description="Disordered" evidence="1">
    <location>
        <begin position="41"/>
        <end position="67"/>
    </location>
</feature>
<organism evidence="2 3">
    <name type="scientific">Thelonectria olida</name>
    <dbReference type="NCBI Taxonomy" id="1576542"/>
    <lineage>
        <taxon>Eukaryota</taxon>
        <taxon>Fungi</taxon>
        <taxon>Dikarya</taxon>
        <taxon>Ascomycota</taxon>
        <taxon>Pezizomycotina</taxon>
        <taxon>Sordariomycetes</taxon>
        <taxon>Hypocreomycetidae</taxon>
        <taxon>Hypocreales</taxon>
        <taxon>Nectriaceae</taxon>
        <taxon>Thelonectria</taxon>
    </lineage>
</organism>
<evidence type="ECO:0000256" key="1">
    <source>
        <dbReference type="SAM" id="MobiDB-lite"/>
    </source>
</evidence>
<gene>
    <name evidence="2" type="ORF">B0T10DRAFT_195993</name>
</gene>
<name>A0A9P9AM75_9HYPO</name>
<dbReference type="EMBL" id="JAGPYM010000032">
    <property type="protein sequence ID" value="KAH6876868.1"/>
    <property type="molecule type" value="Genomic_DNA"/>
</dbReference>
<sequence length="177" mass="19227">MTKSLPKPAQQSPKNQECDSLDPNIAKLLAFYVPALRTDPKCDTKAPKSKRSENASSDRRGPQWNNCVAGEGFTQHNGNHFVLNRELSRQLAANPLKSCIHNGPTKLGPGDQINGHIIEYVGDEEGAVFPGIDCDEWNDAVTLPSTSPDPGHQGSQINGIEIRIGGWKKVDGTRICS</sequence>
<feature type="region of interest" description="Disordered" evidence="1">
    <location>
        <begin position="1"/>
        <end position="21"/>
    </location>
</feature>
<evidence type="ECO:0000313" key="3">
    <source>
        <dbReference type="Proteomes" id="UP000777438"/>
    </source>
</evidence>
<proteinExistence type="predicted"/>
<keyword evidence="3" id="KW-1185">Reference proteome</keyword>
<comment type="caution">
    <text evidence="2">The sequence shown here is derived from an EMBL/GenBank/DDBJ whole genome shotgun (WGS) entry which is preliminary data.</text>
</comment>
<feature type="compositionally biased region" description="Polar residues" evidence="1">
    <location>
        <begin position="1"/>
        <end position="15"/>
    </location>
</feature>
<evidence type="ECO:0000313" key="2">
    <source>
        <dbReference type="EMBL" id="KAH6876868.1"/>
    </source>
</evidence>
<feature type="compositionally biased region" description="Basic and acidic residues" evidence="1">
    <location>
        <begin position="41"/>
        <end position="61"/>
    </location>
</feature>
<accession>A0A9P9AM75</accession>
<dbReference type="Proteomes" id="UP000777438">
    <property type="component" value="Unassembled WGS sequence"/>
</dbReference>
<reference evidence="2 3" key="1">
    <citation type="journal article" date="2021" name="Nat. Commun.">
        <title>Genetic determinants of endophytism in the Arabidopsis root mycobiome.</title>
        <authorList>
            <person name="Mesny F."/>
            <person name="Miyauchi S."/>
            <person name="Thiergart T."/>
            <person name="Pickel B."/>
            <person name="Atanasova L."/>
            <person name="Karlsson M."/>
            <person name="Huettel B."/>
            <person name="Barry K.W."/>
            <person name="Haridas S."/>
            <person name="Chen C."/>
            <person name="Bauer D."/>
            <person name="Andreopoulos W."/>
            <person name="Pangilinan J."/>
            <person name="LaButti K."/>
            <person name="Riley R."/>
            <person name="Lipzen A."/>
            <person name="Clum A."/>
            <person name="Drula E."/>
            <person name="Henrissat B."/>
            <person name="Kohler A."/>
            <person name="Grigoriev I.V."/>
            <person name="Martin F.M."/>
            <person name="Hacquard S."/>
        </authorList>
    </citation>
    <scope>NUCLEOTIDE SEQUENCE [LARGE SCALE GENOMIC DNA]</scope>
    <source>
        <strain evidence="2 3">MPI-CAGE-CH-0241</strain>
    </source>
</reference>
<protein>
    <submittedName>
        <fullName evidence="2">Uncharacterized protein</fullName>
    </submittedName>
</protein>
<dbReference type="AlphaFoldDB" id="A0A9P9AM75"/>